<accession>A0A6V7KDY0</accession>
<evidence type="ECO:0000313" key="1">
    <source>
        <dbReference type="EMBL" id="CAD1560657.1"/>
    </source>
</evidence>
<dbReference type="EMBL" id="CADCXW020000026">
    <property type="protein sequence ID" value="CAD1560657.1"/>
    <property type="molecule type" value="Genomic_DNA"/>
</dbReference>
<sequence>MIIPLEPISFSIKLEEEHSTTRRNNKSAMKNNLCMRLKTFFFLHFFYTIHYNSRIARFTPISFRKISVFAHGKKKFINHEM</sequence>
<proteinExistence type="predicted"/>
<protein>
    <submittedName>
        <fullName evidence="1">Uncharacterized protein</fullName>
    </submittedName>
</protein>
<gene>
    <name evidence="1" type="ORF">BBRV_LOCUS73055</name>
</gene>
<dbReference type="AlphaFoldDB" id="A0A6V7KDY0"/>
<reference evidence="1" key="1">
    <citation type="submission" date="2020-07" db="EMBL/GenBank/DDBJ databases">
        <authorList>
            <person name="Ferguson B K."/>
        </authorList>
    </citation>
    <scope>NUCLEOTIDE SEQUENCE</scope>
    <source>
        <strain evidence="1">L06</strain>
    </source>
</reference>
<name>A0A6V7KDY0_9HYME</name>
<organism evidence="1">
    <name type="scientific">Bracon brevicornis</name>
    <dbReference type="NCBI Taxonomy" id="1563983"/>
    <lineage>
        <taxon>Eukaryota</taxon>
        <taxon>Metazoa</taxon>
        <taxon>Ecdysozoa</taxon>
        <taxon>Arthropoda</taxon>
        <taxon>Hexapoda</taxon>
        <taxon>Insecta</taxon>
        <taxon>Pterygota</taxon>
        <taxon>Neoptera</taxon>
        <taxon>Endopterygota</taxon>
        <taxon>Hymenoptera</taxon>
        <taxon>Apocrita</taxon>
        <taxon>Ichneumonoidea</taxon>
        <taxon>Braconidae</taxon>
        <taxon>Braconinae</taxon>
        <taxon>Bracon</taxon>
    </lineage>
</organism>